<feature type="domain" description="Methyltransferase type 11" evidence="1">
    <location>
        <begin position="2"/>
        <end position="41"/>
    </location>
</feature>
<dbReference type="Proteomes" id="UP000051012">
    <property type="component" value="Unassembled WGS sequence"/>
</dbReference>
<evidence type="ECO:0000259" key="1">
    <source>
        <dbReference type="Pfam" id="PF08241"/>
    </source>
</evidence>
<dbReference type="Gene3D" id="3.40.50.150">
    <property type="entry name" value="Vaccinia Virus protein VP39"/>
    <property type="match status" value="1"/>
</dbReference>
<evidence type="ECO:0000313" key="3">
    <source>
        <dbReference type="Proteomes" id="UP000051012"/>
    </source>
</evidence>
<protein>
    <recommendedName>
        <fullName evidence="1">Methyltransferase type 11 domain-containing protein</fullName>
    </recommendedName>
</protein>
<reference evidence="2 3" key="1">
    <citation type="journal article" date="2015" name="Microbiome">
        <title>Genomic resolution of linkages in carbon, nitrogen, and sulfur cycling among widespread estuary sediment bacteria.</title>
        <authorList>
            <person name="Baker B.J."/>
            <person name="Lazar C.S."/>
            <person name="Teske A.P."/>
            <person name="Dick G.J."/>
        </authorList>
    </citation>
    <scope>NUCLEOTIDE SEQUENCE [LARGE SCALE GENOMIC DNA]</scope>
    <source>
        <strain evidence="2">DG_78</strain>
    </source>
</reference>
<name>A0A0S7YIP5_UNCT6</name>
<proteinExistence type="predicted"/>
<accession>A0A0S7YIP5</accession>
<dbReference type="Pfam" id="PF08241">
    <property type="entry name" value="Methyltransf_11"/>
    <property type="match status" value="1"/>
</dbReference>
<dbReference type="GO" id="GO:0008757">
    <property type="term" value="F:S-adenosylmethionine-dependent methyltransferase activity"/>
    <property type="evidence" value="ECO:0007669"/>
    <property type="project" value="InterPro"/>
</dbReference>
<comment type="caution">
    <text evidence="2">The sequence shown here is derived from an EMBL/GenBank/DDBJ whole genome shotgun (WGS) entry which is preliminary data.</text>
</comment>
<dbReference type="AlphaFoldDB" id="A0A0S7YIP5"/>
<dbReference type="EMBL" id="LJNI01000006">
    <property type="protein sequence ID" value="KPJ74383.1"/>
    <property type="molecule type" value="Genomic_DNA"/>
</dbReference>
<organism evidence="2 3">
    <name type="scientific">candidate division TA06 bacterium DG_78</name>
    <dbReference type="NCBI Taxonomy" id="1703772"/>
    <lineage>
        <taxon>Bacteria</taxon>
        <taxon>Bacteria division TA06</taxon>
    </lineage>
</organism>
<dbReference type="SUPFAM" id="SSF53335">
    <property type="entry name" value="S-adenosyl-L-methionine-dependent methyltransferases"/>
    <property type="match status" value="1"/>
</dbReference>
<gene>
    <name evidence="2" type="ORF">AMJ52_00895</name>
</gene>
<dbReference type="InterPro" id="IPR013216">
    <property type="entry name" value="Methyltransf_11"/>
</dbReference>
<dbReference type="InterPro" id="IPR029063">
    <property type="entry name" value="SAM-dependent_MTases_sf"/>
</dbReference>
<sequence length="129" mass="15643">MKFSDESSDIIWAEGVIAIIDFERGLKEWRRFIKPNGFLVVHDEISNINKKREMVSLCGYKLIDTFIIPKEVWWKEYYGPLEQNIKELRIQYRNDPTTLRMLDREQNEVEEFKKNPRYHGSVFFIMQKH</sequence>
<evidence type="ECO:0000313" key="2">
    <source>
        <dbReference type="EMBL" id="KPJ74383.1"/>
    </source>
</evidence>